<keyword evidence="3" id="KW-0804">Transcription</keyword>
<sequence length="144" mass="16389">MNRGLEFVHKSMLAYSAACRPLCQKLKLTQTAFDILMFLANNPCCKTASEIVEIRHIKANLVSVNVDRLVREGYLLRQPVKGDRRKTELICTALAQPVIEQGRAVQDNFMKNLLRGMDETTQAAFFSAITIIDRNMDELLKEMK</sequence>
<gene>
    <name evidence="5" type="ORF">H8S02_08365</name>
</gene>
<proteinExistence type="predicted"/>
<reference evidence="5 6" key="1">
    <citation type="submission" date="2020-08" db="EMBL/GenBank/DDBJ databases">
        <title>Genome public.</title>
        <authorList>
            <person name="Liu C."/>
            <person name="Sun Q."/>
        </authorList>
    </citation>
    <scope>NUCLEOTIDE SEQUENCE [LARGE SCALE GENOMIC DNA]</scope>
    <source>
        <strain evidence="5 6">M2</strain>
    </source>
</reference>
<dbReference type="Proteomes" id="UP000641741">
    <property type="component" value="Unassembled WGS sequence"/>
</dbReference>
<dbReference type="InterPro" id="IPR036388">
    <property type="entry name" value="WH-like_DNA-bd_sf"/>
</dbReference>
<dbReference type="PANTHER" id="PTHR42756:SF1">
    <property type="entry name" value="TRANSCRIPTIONAL REPRESSOR OF EMRAB OPERON"/>
    <property type="match status" value="1"/>
</dbReference>
<feature type="domain" description="HTH marR-type" evidence="4">
    <location>
        <begin position="21"/>
        <end position="122"/>
    </location>
</feature>
<evidence type="ECO:0000313" key="5">
    <source>
        <dbReference type="EMBL" id="MBC5695958.1"/>
    </source>
</evidence>
<organism evidence="5 6">
    <name type="scientific">Agathobaculum hominis</name>
    <dbReference type="NCBI Taxonomy" id="2763014"/>
    <lineage>
        <taxon>Bacteria</taxon>
        <taxon>Bacillati</taxon>
        <taxon>Bacillota</taxon>
        <taxon>Clostridia</taxon>
        <taxon>Eubacteriales</taxon>
        <taxon>Butyricicoccaceae</taxon>
        <taxon>Agathobaculum</taxon>
    </lineage>
</organism>
<dbReference type="PANTHER" id="PTHR42756">
    <property type="entry name" value="TRANSCRIPTIONAL REGULATOR, MARR"/>
    <property type="match status" value="1"/>
</dbReference>
<dbReference type="InterPro" id="IPR036390">
    <property type="entry name" value="WH_DNA-bd_sf"/>
</dbReference>
<protein>
    <submittedName>
        <fullName evidence="5">MarR family transcriptional regulator</fullName>
    </submittedName>
</protein>
<dbReference type="Pfam" id="PF12802">
    <property type="entry name" value="MarR_2"/>
    <property type="match status" value="1"/>
</dbReference>
<name>A0ABR7GNU5_9FIRM</name>
<evidence type="ECO:0000256" key="2">
    <source>
        <dbReference type="ARBA" id="ARBA00023125"/>
    </source>
</evidence>
<dbReference type="SUPFAM" id="SSF46785">
    <property type="entry name" value="Winged helix' DNA-binding domain"/>
    <property type="match status" value="1"/>
</dbReference>
<dbReference type="RefSeq" id="WP_186970143.1">
    <property type="nucleotide sequence ID" value="NZ_JACOPK010000007.1"/>
</dbReference>
<dbReference type="PROSITE" id="PS01117">
    <property type="entry name" value="HTH_MARR_1"/>
    <property type="match status" value="1"/>
</dbReference>
<comment type="caution">
    <text evidence="5">The sequence shown here is derived from an EMBL/GenBank/DDBJ whole genome shotgun (WGS) entry which is preliminary data.</text>
</comment>
<evidence type="ECO:0000259" key="4">
    <source>
        <dbReference type="SMART" id="SM00347"/>
    </source>
</evidence>
<keyword evidence="1" id="KW-0805">Transcription regulation</keyword>
<evidence type="ECO:0000313" key="6">
    <source>
        <dbReference type="Proteomes" id="UP000641741"/>
    </source>
</evidence>
<dbReference type="InterPro" id="IPR000835">
    <property type="entry name" value="HTH_MarR-typ"/>
</dbReference>
<dbReference type="InterPro" id="IPR023187">
    <property type="entry name" value="Tscrpt_reg_MarR-type_CS"/>
</dbReference>
<evidence type="ECO:0000256" key="3">
    <source>
        <dbReference type="ARBA" id="ARBA00023163"/>
    </source>
</evidence>
<dbReference type="Gene3D" id="1.10.10.10">
    <property type="entry name" value="Winged helix-like DNA-binding domain superfamily/Winged helix DNA-binding domain"/>
    <property type="match status" value="1"/>
</dbReference>
<keyword evidence="6" id="KW-1185">Reference proteome</keyword>
<keyword evidence="2" id="KW-0238">DNA-binding</keyword>
<evidence type="ECO:0000256" key="1">
    <source>
        <dbReference type="ARBA" id="ARBA00023015"/>
    </source>
</evidence>
<dbReference type="SMART" id="SM00347">
    <property type="entry name" value="HTH_MARR"/>
    <property type="match status" value="1"/>
</dbReference>
<dbReference type="EMBL" id="JACOPK010000007">
    <property type="protein sequence ID" value="MBC5695958.1"/>
    <property type="molecule type" value="Genomic_DNA"/>
</dbReference>
<accession>A0ABR7GNU5</accession>